<evidence type="ECO:0000256" key="4">
    <source>
        <dbReference type="ARBA" id="ARBA00022970"/>
    </source>
</evidence>
<dbReference type="RefSeq" id="WP_354445076.1">
    <property type="nucleotide sequence ID" value="NZ_JBEPSH010000006.1"/>
</dbReference>
<organism evidence="7 8">
    <name type="scientific">Ottowia thiooxydans</name>
    <dbReference type="NCBI Taxonomy" id="219182"/>
    <lineage>
        <taxon>Bacteria</taxon>
        <taxon>Pseudomonadati</taxon>
        <taxon>Pseudomonadota</taxon>
        <taxon>Betaproteobacteria</taxon>
        <taxon>Burkholderiales</taxon>
        <taxon>Comamonadaceae</taxon>
        <taxon>Ottowia</taxon>
    </lineage>
</organism>
<dbReference type="InterPro" id="IPR028081">
    <property type="entry name" value="Leu-bd"/>
</dbReference>
<dbReference type="InterPro" id="IPR000709">
    <property type="entry name" value="Leu_Ile_Val-bd"/>
</dbReference>
<dbReference type="SUPFAM" id="SSF53822">
    <property type="entry name" value="Periplasmic binding protein-like I"/>
    <property type="match status" value="1"/>
</dbReference>
<dbReference type="Proteomes" id="UP001549320">
    <property type="component" value="Unassembled WGS sequence"/>
</dbReference>
<keyword evidence="2" id="KW-0813">Transport</keyword>
<feature type="chain" id="PRO_5046514517" evidence="5">
    <location>
        <begin position="26"/>
        <end position="400"/>
    </location>
</feature>
<gene>
    <name evidence="7" type="ORF">ABIE13_003224</name>
</gene>
<keyword evidence="4" id="KW-0029">Amino-acid transport</keyword>
<comment type="caution">
    <text evidence="7">The sequence shown here is derived from an EMBL/GenBank/DDBJ whole genome shotgun (WGS) entry which is preliminary data.</text>
</comment>
<protein>
    <submittedName>
        <fullName evidence="7">Branched-chain amino acid transport system substrate-binding protein</fullName>
    </submittedName>
</protein>
<dbReference type="PANTHER" id="PTHR47235">
    <property type="entry name" value="BLR6548 PROTEIN"/>
    <property type="match status" value="1"/>
</dbReference>
<dbReference type="Gene3D" id="3.40.50.2300">
    <property type="match status" value="2"/>
</dbReference>
<keyword evidence="3 5" id="KW-0732">Signal</keyword>
<dbReference type="EMBL" id="JBEPSH010000006">
    <property type="protein sequence ID" value="MET4578108.1"/>
    <property type="molecule type" value="Genomic_DNA"/>
</dbReference>
<comment type="similarity">
    <text evidence="1">Belongs to the leucine-binding protein family.</text>
</comment>
<keyword evidence="8" id="KW-1185">Reference proteome</keyword>
<dbReference type="InterPro" id="IPR028082">
    <property type="entry name" value="Peripla_BP_I"/>
</dbReference>
<evidence type="ECO:0000256" key="1">
    <source>
        <dbReference type="ARBA" id="ARBA00010062"/>
    </source>
</evidence>
<evidence type="ECO:0000256" key="5">
    <source>
        <dbReference type="SAM" id="SignalP"/>
    </source>
</evidence>
<feature type="domain" description="Leucine-binding protein" evidence="6">
    <location>
        <begin position="35"/>
        <end position="381"/>
    </location>
</feature>
<dbReference type="Pfam" id="PF13458">
    <property type="entry name" value="Peripla_BP_6"/>
    <property type="match status" value="1"/>
</dbReference>
<evidence type="ECO:0000256" key="2">
    <source>
        <dbReference type="ARBA" id="ARBA00022448"/>
    </source>
</evidence>
<evidence type="ECO:0000256" key="3">
    <source>
        <dbReference type="ARBA" id="ARBA00022729"/>
    </source>
</evidence>
<dbReference type="CDD" id="cd06343">
    <property type="entry name" value="PBP1_ABC_ligand_binding-like"/>
    <property type="match status" value="1"/>
</dbReference>
<evidence type="ECO:0000259" key="6">
    <source>
        <dbReference type="Pfam" id="PF13458"/>
    </source>
</evidence>
<dbReference type="PANTHER" id="PTHR47235:SF1">
    <property type="entry name" value="BLR6548 PROTEIN"/>
    <property type="match status" value="1"/>
</dbReference>
<dbReference type="PRINTS" id="PR00337">
    <property type="entry name" value="LEUILEVALBP"/>
</dbReference>
<accession>A0ABV2QAN9</accession>
<proteinExistence type="inferred from homology"/>
<sequence>MTRLTIPVRAIAAATTALLAAVAFAQEPGVAAKEILIGEVLMLSGPAAFIGKSSYVGSKLAAAEINATGGINGRQLKVLYEDDGYVPARAVSAVRKLIDVDKVFAITGTTGGSGVTAIMPVIDQAKVPTIVHVAPNAAILEPRRPSVFMIGPDYDVAAYEALRYLVEKQGKAKAKFAVLYQNDDYGKGVLRGFQKAAKDLNFQIVAEVPYQRGAKDFSAEALKIKNSGAEVLYLGTTVTEPGAILSETRRLGVDLTVMGNWAAGLPASIKLASPHGYDYFFNDYYAALQDPAGERFLGIARKHLTADEQQSLSRYSVSGYVAIKTMAEAIRRCGAQPTRTCVTGQLGSMKGFDTGGLSGPISLDNPQGHASPELKTFRVTAKDGSVKAVTDFVPYSKASR</sequence>
<reference evidence="7 8" key="1">
    <citation type="submission" date="2024-06" db="EMBL/GenBank/DDBJ databases">
        <title>Sorghum-associated microbial communities from plants grown in Nebraska, USA.</title>
        <authorList>
            <person name="Schachtman D."/>
        </authorList>
    </citation>
    <scope>NUCLEOTIDE SEQUENCE [LARGE SCALE GENOMIC DNA]</scope>
    <source>
        <strain evidence="7 8">2709</strain>
    </source>
</reference>
<feature type="signal peptide" evidence="5">
    <location>
        <begin position="1"/>
        <end position="25"/>
    </location>
</feature>
<evidence type="ECO:0000313" key="7">
    <source>
        <dbReference type="EMBL" id="MET4578108.1"/>
    </source>
</evidence>
<name>A0ABV2QAN9_9BURK</name>
<evidence type="ECO:0000313" key="8">
    <source>
        <dbReference type="Proteomes" id="UP001549320"/>
    </source>
</evidence>